<organism evidence="2 3">
    <name type="scientific">Lactuca sativa</name>
    <name type="common">Garden lettuce</name>
    <dbReference type="NCBI Taxonomy" id="4236"/>
    <lineage>
        <taxon>Eukaryota</taxon>
        <taxon>Viridiplantae</taxon>
        <taxon>Streptophyta</taxon>
        <taxon>Embryophyta</taxon>
        <taxon>Tracheophyta</taxon>
        <taxon>Spermatophyta</taxon>
        <taxon>Magnoliopsida</taxon>
        <taxon>eudicotyledons</taxon>
        <taxon>Gunneridae</taxon>
        <taxon>Pentapetalae</taxon>
        <taxon>asterids</taxon>
        <taxon>campanulids</taxon>
        <taxon>Asterales</taxon>
        <taxon>Asteraceae</taxon>
        <taxon>Cichorioideae</taxon>
        <taxon>Cichorieae</taxon>
        <taxon>Lactucinae</taxon>
        <taxon>Lactuca</taxon>
    </lineage>
</organism>
<evidence type="ECO:0000313" key="3">
    <source>
        <dbReference type="Proteomes" id="UP000235145"/>
    </source>
</evidence>
<dbReference type="Proteomes" id="UP000235145">
    <property type="component" value="Unassembled WGS sequence"/>
</dbReference>
<dbReference type="AlphaFoldDB" id="A0A9R1UGD5"/>
<dbReference type="InterPro" id="IPR053772">
    <property type="entry name" value="At1g61320/At1g61330-like"/>
</dbReference>
<dbReference type="Pfam" id="PF23622">
    <property type="entry name" value="LRR_At1g61320_AtMIF1"/>
    <property type="match status" value="1"/>
</dbReference>
<sequence length="353" mass="40222">MSLMPLKDAVATGILSKRSISIWCNLIHLSIDGGERLDKIIKIPMLRDPVQSMYIRKVNSVIKNHKGPLVQEFRIRFDLDCGNNRAIDCWLQFVMNKKVQTLELDLMNHVKFRMPANSYDFPLHFLTENGYMAHVLVGGEPLKLKHFEIKAIDLRLGHLPKMKELDICQGAEGLQNNIFSQIASCVSYIQVLSLNILQTERLMLNSIPELPNVKKLRLAIGAYNDNCLLCFTYIANACPSLETFTIQLLWGSPIWRKRKARCYSTPSRPYNNLCVLELMGYYGRMSELELVNHIIENAAALKQIVIDPRCQGRIGNTPVKKLQKNLKIEETARTYAQSQLKSVTPQGVKLVIL</sequence>
<name>A0A9R1UGD5_LACSA</name>
<dbReference type="PANTHER" id="PTHR34145:SF68">
    <property type="entry name" value="FBD DOMAIN-CONTAINING PROTEIN"/>
    <property type="match status" value="1"/>
</dbReference>
<reference evidence="2 3" key="1">
    <citation type="journal article" date="2017" name="Nat. Commun.">
        <title>Genome assembly with in vitro proximity ligation data and whole-genome triplication in lettuce.</title>
        <authorList>
            <person name="Reyes-Chin-Wo S."/>
            <person name="Wang Z."/>
            <person name="Yang X."/>
            <person name="Kozik A."/>
            <person name="Arikit S."/>
            <person name="Song C."/>
            <person name="Xia L."/>
            <person name="Froenicke L."/>
            <person name="Lavelle D.O."/>
            <person name="Truco M.J."/>
            <person name="Xia R."/>
            <person name="Zhu S."/>
            <person name="Xu C."/>
            <person name="Xu H."/>
            <person name="Xu X."/>
            <person name="Cox K."/>
            <person name="Korf I."/>
            <person name="Meyers B.C."/>
            <person name="Michelmore R.W."/>
        </authorList>
    </citation>
    <scope>NUCLEOTIDE SEQUENCE [LARGE SCALE GENOMIC DNA]</scope>
    <source>
        <strain evidence="3">cv. Salinas</strain>
        <tissue evidence="2">Seedlings</tissue>
    </source>
</reference>
<dbReference type="EMBL" id="NBSK02000009">
    <property type="protein sequence ID" value="KAJ0186676.1"/>
    <property type="molecule type" value="Genomic_DNA"/>
</dbReference>
<proteinExistence type="predicted"/>
<protein>
    <recommendedName>
        <fullName evidence="1">At1g61320/AtMIF1 LRR domain-containing protein</fullName>
    </recommendedName>
</protein>
<accession>A0A9R1UGD5</accession>
<dbReference type="PANTHER" id="PTHR34145">
    <property type="entry name" value="OS02G0105600 PROTEIN"/>
    <property type="match status" value="1"/>
</dbReference>
<dbReference type="InterPro" id="IPR055357">
    <property type="entry name" value="LRR_At1g61320_AtMIF1"/>
</dbReference>
<gene>
    <name evidence="2" type="ORF">LSAT_V11C900481860</name>
</gene>
<comment type="caution">
    <text evidence="2">The sequence shown here is derived from an EMBL/GenBank/DDBJ whole genome shotgun (WGS) entry which is preliminary data.</text>
</comment>
<evidence type="ECO:0000313" key="2">
    <source>
        <dbReference type="EMBL" id="KAJ0186676.1"/>
    </source>
</evidence>
<evidence type="ECO:0000259" key="1">
    <source>
        <dbReference type="Pfam" id="PF23622"/>
    </source>
</evidence>
<keyword evidence="3" id="KW-1185">Reference proteome</keyword>
<feature type="domain" description="At1g61320/AtMIF1 LRR" evidence="1">
    <location>
        <begin position="146"/>
        <end position="338"/>
    </location>
</feature>